<dbReference type="Pfam" id="PF07727">
    <property type="entry name" value="RVT_2"/>
    <property type="match status" value="1"/>
</dbReference>
<feature type="compositionally biased region" description="Acidic residues" evidence="2">
    <location>
        <begin position="1426"/>
        <end position="1443"/>
    </location>
</feature>
<feature type="compositionally biased region" description="Pro residues" evidence="2">
    <location>
        <begin position="1116"/>
        <end position="1129"/>
    </location>
</feature>
<dbReference type="CDD" id="cd00303">
    <property type="entry name" value="retropepsin_like"/>
    <property type="match status" value="1"/>
</dbReference>
<dbReference type="InterPro" id="IPR036397">
    <property type="entry name" value="RNaseH_sf"/>
</dbReference>
<dbReference type="Pfam" id="PF00098">
    <property type="entry name" value="zf-CCHC"/>
    <property type="match status" value="1"/>
</dbReference>
<dbReference type="Pfam" id="PF13976">
    <property type="entry name" value="gag_pre-integrs"/>
    <property type="match status" value="1"/>
</dbReference>
<dbReference type="PROSITE" id="PS50158">
    <property type="entry name" value="ZF_CCHC"/>
    <property type="match status" value="1"/>
</dbReference>
<dbReference type="SMART" id="SM00343">
    <property type="entry name" value="ZnF_C2HC"/>
    <property type="match status" value="2"/>
</dbReference>
<dbReference type="GO" id="GO:0008270">
    <property type="term" value="F:zinc ion binding"/>
    <property type="evidence" value="ECO:0007669"/>
    <property type="project" value="UniProtKB-KW"/>
</dbReference>
<feature type="region of interest" description="Disordered" evidence="2">
    <location>
        <begin position="763"/>
        <end position="786"/>
    </location>
</feature>
<name>A0A699GST4_TANCI</name>
<dbReference type="EMBL" id="BKCJ010046743">
    <property type="protein sequence ID" value="GEW14398.1"/>
    <property type="molecule type" value="Genomic_DNA"/>
</dbReference>
<dbReference type="Gene3D" id="4.10.60.10">
    <property type="entry name" value="Zinc finger, CCHC-type"/>
    <property type="match status" value="1"/>
</dbReference>
<accession>A0A699GST4</accession>
<feature type="region of interest" description="Disordered" evidence="2">
    <location>
        <begin position="1110"/>
        <end position="1166"/>
    </location>
</feature>
<dbReference type="InterPro" id="IPR036875">
    <property type="entry name" value="Znf_CCHC_sf"/>
</dbReference>
<dbReference type="InterPro" id="IPR025724">
    <property type="entry name" value="GAG-pre-integrase_dom"/>
</dbReference>
<dbReference type="Gene3D" id="3.30.420.10">
    <property type="entry name" value="Ribonuclease H-like superfamily/Ribonuclease H"/>
    <property type="match status" value="1"/>
</dbReference>
<dbReference type="InterPro" id="IPR032567">
    <property type="entry name" value="RTL1-rel"/>
</dbReference>
<dbReference type="SUPFAM" id="SSF57756">
    <property type="entry name" value="Retrovirus zinc finger-like domains"/>
    <property type="match status" value="1"/>
</dbReference>
<dbReference type="PANTHER" id="PTHR15503">
    <property type="entry name" value="LDOC1 RELATED"/>
    <property type="match status" value="1"/>
</dbReference>
<feature type="compositionally biased region" description="Polar residues" evidence="2">
    <location>
        <begin position="1589"/>
        <end position="1601"/>
    </location>
</feature>
<evidence type="ECO:0000256" key="2">
    <source>
        <dbReference type="SAM" id="MobiDB-lite"/>
    </source>
</evidence>
<feature type="domain" description="CCHC-type" evidence="3">
    <location>
        <begin position="202"/>
        <end position="216"/>
    </location>
</feature>
<feature type="region of interest" description="Disordered" evidence="2">
    <location>
        <begin position="1586"/>
        <end position="1608"/>
    </location>
</feature>
<dbReference type="SUPFAM" id="SSF53098">
    <property type="entry name" value="Ribonuclease H-like"/>
    <property type="match status" value="1"/>
</dbReference>
<feature type="region of interest" description="Disordered" evidence="2">
    <location>
        <begin position="1416"/>
        <end position="1445"/>
    </location>
</feature>
<dbReference type="InterPro" id="IPR001878">
    <property type="entry name" value="Znf_CCHC"/>
</dbReference>
<reference evidence="4" key="1">
    <citation type="journal article" date="2019" name="Sci. Rep.">
        <title>Draft genome of Tanacetum cinerariifolium, the natural source of mosquito coil.</title>
        <authorList>
            <person name="Yamashiro T."/>
            <person name="Shiraishi A."/>
            <person name="Satake H."/>
            <person name="Nakayama K."/>
        </authorList>
    </citation>
    <scope>NUCLEOTIDE SEQUENCE</scope>
</reference>
<protein>
    <recommendedName>
        <fullName evidence="3">CCHC-type domain-containing protein</fullName>
    </recommendedName>
</protein>
<dbReference type="InterPro" id="IPR013103">
    <property type="entry name" value="RVT_2"/>
</dbReference>
<dbReference type="InterPro" id="IPR021109">
    <property type="entry name" value="Peptidase_aspartic_dom_sf"/>
</dbReference>
<organism evidence="4">
    <name type="scientific">Tanacetum cinerariifolium</name>
    <name type="common">Dalmatian daisy</name>
    <name type="synonym">Chrysanthemum cinerariifolium</name>
    <dbReference type="NCBI Taxonomy" id="118510"/>
    <lineage>
        <taxon>Eukaryota</taxon>
        <taxon>Viridiplantae</taxon>
        <taxon>Streptophyta</taxon>
        <taxon>Embryophyta</taxon>
        <taxon>Tracheophyta</taxon>
        <taxon>Spermatophyta</taxon>
        <taxon>Magnoliopsida</taxon>
        <taxon>eudicotyledons</taxon>
        <taxon>Gunneridae</taxon>
        <taxon>Pentapetalae</taxon>
        <taxon>asterids</taxon>
        <taxon>campanulids</taxon>
        <taxon>Asterales</taxon>
        <taxon>Asteraceae</taxon>
        <taxon>Asteroideae</taxon>
        <taxon>Anthemideae</taxon>
        <taxon>Anthemidinae</taxon>
        <taxon>Tanacetum</taxon>
    </lineage>
</organism>
<keyword evidence="1" id="KW-0862">Zinc</keyword>
<evidence type="ECO:0000259" key="3">
    <source>
        <dbReference type="PROSITE" id="PS50158"/>
    </source>
</evidence>
<proteinExistence type="predicted"/>
<dbReference type="Gene3D" id="2.40.70.10">
    <property type="entry name" value="Acid Proteases"/>
    <property type="match status" value="1"/>
</dbReference>
<feature type="compositionally biased region" description="Polar residues" evidence="2">
    <location>
        <begin position="1131"/>
        <end position="1153"/>
    </location>
</feature>
<evidence type="ECO:0000256" key="1">
    <source>
        <dbReference type="PROSITE-ProRule" id="PRU00047"/>
    </source>
</evidence>
<comment type="caution">
    <text evidence="4">The sequence shown here is derived from an EMBL/GenBank/DDBJ whole genome shotgun (WGS) entry which is preliminary data.</text>
</comment>
<sequence length="1828" mass="206243">MRIEQYFLMTDYSLWEVILNGDSPIPTMVIGDKHQLKFNIHKDAKSLMEAIEKQFGGNKETKKVQKTLLKQQYENFTGSNINLKFLRSLPTKWRTHTLIWKNKIDLEEQCLDDLFNSLKIYESEVKSSSSTSPTTQNIAFVSSQNTDSTSESVSAVASVSAASTKVPVFALPNVDTLSDAVIYSFARANGTTFIVFDMSKVKCYNCHKRGHFARECMSPRDTRNKDTQRRNVPMETSTSYALVAPCSKVCTKAYATLQSHYDKLTNNLRKSQFDVLSYKPSLESVKARLVVYQQNENVFEKDIKVLKLDVMLRDNALVELRRKFEKAENERDELGYDNQVFNSAVFDCDELISSELDVSMPPSPVHDRYRSGERYHAVPPSYTGTFMPPKPDLVFYDAPTANETILTVLNVKPSTTKPNKDLSHLNRPSAPIIKDWVFDSEDESEVENLRKAIPKSIGHRHSWNRKACFVCKSLTHLIKDYDYYEKKMVNKHVWNHAIRTNHQNSARMTHPHSKKHVVLTVVLTRSKLVPLTAARPVNTAIYQTIVTDQGQLKLLSTSHIHHKEGPLTIDHHLKLVIFLKELLLLRLTRVLRENNMYNVDLKNIVLSGDLTYLFAKATLNESNLWHRRLSHINFKTMNKLVKGNLGIKKEFSVPRTPQQNGIVERKNITLIKAARTMLAENQPNVAWSGPTWLFNIDTLTQSMNYQPVVARNQSHSSTGIQEHFDAGTVGEGNIQQYVLFRLWSTGSKDPQITDADANFEVKEPESEVYVSPSSSAKIKKHDDKTKKRLKERVLTNGVNAASTSVTAVEQNSTNSTNTFSVSGPFNNAVSLNFEFGGKSLFMDPSQYPDDPDMPALEDITYSDDEKDVGAEADFSNLEIKEPKRVYQALKDPSWIEAKQEELLQFKMQKGHTQEEGIDYEEVFAPTARIKAIRTIEEEVYVCQPLGFEDPDYLDKVYKVVKELYGLHQAPRAWYKTLANYLLENSFQKGKIDQTLFIKRKKGLQVKYKEDGIFISQDKYVAKTLRKFGLTDGKSASTPIDTKKPLLKDLDGEDVDVHTYRVGKNGIREAFYKADLLQGIFLSSMEVPHSYNSSMYKREEVDIDAAIKDEGAAEPTPHSPTPATTPPPSPQELISSSPQVKTTSPPSPHQSLIAQPSSPPQQQPSQTTDISMDLLNTLFETCSTLTKQVSNIEQDKIAQAIEITKHKQKGRLEESQAHVYHLELKHADKVIKVVTAAATTAAPMPTASAPRRRNDVFIRHPEETANPSVIVHSEPKSKDKGNGILVIIKMNFEWICKWLIGTVLDGAVTPPDEEVMAILRRRVKTGPLFGKQIIMANPLLNHVVNLLDDEQVQPKPVPALLRFAPAVLDIPNNNNGWVKEDPEEDPKMEEYEEEEMEIEEEMNDPEIIDRYEIEEGELPPLPTDSDTSSDSEPEVKAEDEDENEAATIGTITRVPYNVQPFSGTTYVGSGSSRKVFAPGPIGKDVDILHRKVKSLAHQMFERANTEYSTLKKLSEMDRYLGGTGMERRSETQEHYELKQSVSTLEDQMRGLMLEDKEKKESMPPKALSQAAIERLITQRVNAALEAERASQANAEGQRSNANGTGGQDRAPPVCECTFSSFMKCNPTLFHVPSEKKKVEACIRGLLENIKKEVLTPSQLWFVMGCGEKGHTWNYCPNKNNPQGKKAQGRAYVIKEADKNQGPNVVIDPVRLDTSYEVELADGRVASTNIVLKGYTINLVNHLFKIDLMPIELGTFDVIIGMDWLVEQDTVIVCGNKVVHVPYKNKTLVVEGDRGASRLKVISCIKARKYIKKGSQLFVAHVTEKEPQEK</sequence>
<dbReference type="Pfam" id="PF08284">
    <property type="entry name" value="RVP_2"/>
    <property type="match status" value="1"/>
</dbReference>
<keyword evidence="1" id="KW-0863">Zinc-finger</keyword>
<keyword evidence="1" id="KW-0479">Metal-binding</keyword>
<dbReference type="GO" id="GO:0003676">
    <property type="term" value="F:nucleic acid binding"/>
    <property type="evidence" value="ECO:0007669"/>
    <property type="project" value="InterPro"/>
</dbReference>
<dbReference type="PANTHER" id="PTHR15503:SF45">
    <property type="entry name" value="RNA-DIRECTED DNA POLYMERASE HOMOLOG"/>
    <property type="match status" value="1"/>
</dbReference>
<evidence type="ECO:0000313" key="4">
    <source>
        <dbReference type="EMBL" id="GEW14398.1"/>
    </source>
</evidence>
<dbReference type="InterPro" id="IPR012337">
    <property type="entry name" value="RNaseH-like_sf"/>
</dbReference>
<gene>
    <name evidence="4" type="ORF">Tci_186374</name>
</gene>